<organism evidence="3 4">
    <name type="scientific">Amphibalanus amphitrite</name>
    <name type="common">Striped barnacle</name>
    <name type="synonym">Balanus amphitrite</name>
    <dbReference type="NCBI Taxonomy" id="1232801"/>
    <lineage>
        <taxon>Eukaryota</taxon>
        <taxon>Metazoa</taxon>
        <taxon>Ecdysozoa</taxon>
        <taxon>Arthropoda</taxon>
        <taxon>Crustacea</taxon>
        <taxon>Multicrustacea</taxon>
        <taxon>Cirripedia</taxon>
        <taxon>Thoracica</taxon>
        <taxon>Thoracicalcarea</taxon>
        <taxon>Balanomorpha</taxon>
        <taxon>Balanoidea</taxon>
        <taxon>Balanidae</taxon>
        <taxon>Amphibalaninae</taxon>
        <taxon>Amphibalanus</taxon>
    </lineage>
</organism>
<evidence type="ECO:0000313" key="3">
    <source>
        <dbReference type="EMBL" id="KAF0293052.1"/>
    </source>
</evidence>
<reference evidence="3 4" key="1">
    <citation type="submission" date="2019-07" db="EMBL/GenBank/DDBJ databases">
        <title>Draft genome assembly of a fouling barnacle, Amphibalanus amphitrite (Darwin, 1854): The first reference genome for Thecostraca.</title>
        <authorList>
            <person name="Kim W."/>
        </authorList>
    </citation>
    <scope>NUCLEOTIDE SEQUENCE [LARGE SCALE GENOMIC DNA]</scope>
    <source>
        <strain evidence="3">SNU_AA5</strain>
        <tissue evidence="3">Soma without cirri and trophi</tissue>
    </source>
</reference>
<accession>A0A6A4VQS1</accession>
<evidence type="ECO:0000256" key="2">
    <source>
        <dbReference type="SAM" id="MobiDB-lite"/>
    </source>
</evidence>
<keyword evidence="1" id="KW-0238">DNA-binding</keyword>
<name>A0A6A4VQS1_AMPAM</name>
<protein>
    <submittedName>
        <fullName evidence="3">SOSS complex subunit B1-B</fullName>
    </submittedName>
</protein>
<proteinExistence type="predicted"/>
<feature type="compositionally biased region" description="Pro residues" evidence="2">
    <location>
        <begin position="134"/>
        <end position="148"/>
    </location>
</feature>
<feature type="compositionally biased region" description="Low complexity" evidence="2">
    <location>
        <begin position="111"/>
        <end position="133"/>
    </location>
</feature>
<evidence type="ECO:0000256" key="1">
    <source>
        <dbReference type="ARBA" id="ARBA00023125"/>
    </source>
</evidence>
<dbReference type="Gene3D" id="2.40.50.140">
    <property type="entry name" value="Nucleic acid-binding proteins"/>
    <property type="match status" value="1"/>
</dbReference>
<sequence length="203" mass="21702">MEVREMKPGIKNITINLIILDIGRPNKTMEGHDVRTCRVADRSGSINMSVWDEPGGLLQTGDIIRVTKGYTNIWKNCLTLYVGKGGDLQRIGDFCMVFSELPFMSEPQTEAQQQQQQQQQQPAQPSAASQQAAPPAPSAPAGSGPPPALVGNHNGARDPRSAAGGHRGGGGGGWQAGRDPRNQPFGRSQPGRGRSGGDPRTKR</sequence>
<dbReference type="AlphaFoldDB" id="A0A6A4VQS1"/>
<dbReference type="InterPro" id="IPR012340">
    <property type="entry name" value="NA-bd_OB-fold"/>
</dbReference>
<dbReference type="GO" id="GO:0003677">
    <property type="term" value="F:DNA binding"/>
    <property type="evidence" value="ECO:0007669"/>
    <property type="project" value="UniProtKB-KW"/>
</dbReference>
<evidence type="ECO:0000313" key="4">
    <source>
        <dbReference type="Proteomes" id="UP000440578"/>
    </source>
</evidence>
<dbReference type="GO" id="GO:0005694">
    <property type="term" value="C:chromosome"/>
    <property type="evidence" value="ECO:0007669"/>
    <property type="project" value="UniProtKB-ARBA"/>
</dbReference>
<dbReference type="GO" id="GO:0000724">
    <property type="term" value="P:double-strand break repair via homologous recombination"/>
    <property type="evidence" value="ECO:0007669"/>
    <property type="project" value="TreeGrafter"/>
</dbReference>
<gene>
    <name evidence="3" type="primary">nabp2-b</name>
    <name evidence="3" type="ORF">FJT64_009019</name>
</gene>
<dbReference type="EMBL" id="VIIS01001774">
    <property type="protein sequence ID" value="KAF0293052.1"/>
    <property type="molecule type" value="Genomic_DNA"/>
</dbReference>
<comment type="caution">
    <text evidence="3">The sequence shown here is derived from an EMBL/GenBank/DDBJ whole genome shotgun (WGS) entry which is preliminary data.</text>
</comment>
<dbReference type="SUPFAM" id="SSF50249">
    <property type="entry name" value="Nucleic acid-binding proteins"/>
    <property type="match status" value="1"/>
</dbReference>
<dbReference type="GO" id="GO:0044818">
    <property type="term" value="P:mitotic G2/M transition checkpoint"/>
    <property type="evidence" value="ECO:0007669"/>
    <property type="project" value="TreeGrafter"/>
</dbReference>
<dbReference type="InterPro" id="IPR051231">
    <property type="entry name" value="SOSS-B"/>
</dbReference>
<feature type="compositionally biased region" description="Gly residues" evidence="2">
    <location>
        <begin position="165"/>
        <end position="175"/>
    </location>
</feature>
<dbReference type="GO" id="GO:0070876">
    <property type="term" value="C:SOSS complex"/>
    <property type="evidence" value="ECO:0007669"/>
    <property type="project" value="TreeGrafter"/>
</dbReference>
<dbReference type="Proteomes" id="UP000440578">
    <property type="component" value="Unassembled WGS sequence"/>
</dbReference>
<dbReference type="GO" id="GO:0010212">
    <property type="term" value="P:response to ionizing radiation"/>
    <property type="evidence" value="ECO:0007669"/>
    <property type="project" value="TreeGrafter"/>
</dbReference>
<dbReference type="PANTHER" id="PTHR13356:SF0">
    <property type="entry name" value="SOSS COMPLEX SUBUNIT B HOMOLOG"/>
    <property type="match status" value="1"/>
</dbReference>
<dbReference type="FunFam" id="2.40.50.140:FF:000072">
    <property type="entry name" value="SOSS complex subunit B2"/>
    <property type="match status" value="1"/>
</dbReference>
<dbReference type="OrthoDB" id="295715at2759"/>
<dbReference type="CDD" id="cd04491">
    <property type="entry name" value="SoSSB_OBF"/>
    <property type="match status" value="1"/>
</dbReference>
<dbReference type="PANTHER" id="PTHR13356">
    <property type="entry name" value="OB FOLD NUCLEIC ACID BINDING PROTEIN-RELATED"/>
    <property type="match status" value="1"/>
</dbReference>
<keyword evidence="4" id="KW-1185">Reference proteome</keyword>
<feature type="region of interest" description="Disordered" evidence="2">
    <location>
        <begin position="106"/>
        <end position="203"/>
    </location>
</feature>